<dbReference type="PANTHER" id="PTHR47381">
    <property type="entry name" value="ALPHA/BETA-HYDROLASES SUPERFAMILY PROTEIN"/>
    <property type="match status" value="1"/>
</dbReference>
<dbReference type="Gene3D" id="3.40.50.1820">
    <property type="entry name" value="alpha/beta hydrolase"/>
    <property type="match status" value="1"/>
</dbReference>
<reference evidence="1" key="1">
    <citation type="journal article" date="2020" name="Stud. Mycol.">
        <title>101 Dothideomycetes genomes: a test case for predicting lifestyles and emergence of pathogens.</title>
        <authorList>
            <person name="Haridas S."/>
            <person name="Albert R."/>
            <person name="Binder M."/>
            <person name="Bloem J."/>
            <person name="Labutti K."/>
            <person name="Salamov A."/>
            <person name="Andreopoulos B."/>
            <person name="Baker S."/>
            <person name="Barry K."/>
            <person name="Bills G."/>
            <person name="Bluhm B."/>
            <person name="Cannon C."/>
            <person name="Castanera R."/>
            <person name="Culley D."/>
            <person name="Daum C."/>
            <person name="Ezra D."/>
            <person name="Gonzalez J."/>
            <person name="Henrissat B."/>
            <person name="Kuo A."/>
            <person name="Liang C."/>
            <person name="Lipzen A."/>
            <person name="Lutzoni F."/>
            <person name="Magnuson J."/>
            <person name="Mondo S."/>
            <person name="Nolan M."/>
            <person name="Ohm R."/>
            <person name="Pangilinan J."/>
            <person name="Park H.-J."/>
            <person name="Ramirez L."/>
            <person name="Alfaro M."/>
            <person name="Sun H."/>
            <person name="Tritt A."/>
            <person name="Yoshinaga Y."/>
            <person name="Zwiers L.-H."/>
            <person name="Turgeon B."/>
            <person name="Goodwin S."/>
            <person name="Spatafora J."/>
            <person name="Crous P."/>
            <person name="Grigoriev I."/>
        </authorList>
    </citation>
    <scope>NUCLEOTIDE SEQUENCE</scope>
    <source>
        <strain evidence="1">CBS 260.36</strain>
    </source>
</reference>
<keyword evidence="2" id="KW-1185">Reference proteome</keyword>
<organism evidence="1 2">
    <name type="scientific">Myriangium duriaei CBS 260.36</name>
    <dbReference type="NCBI Taxonomy" id="1168546"/>
    <lineage>
        <taxon>Eukaryota</taxon>
        <taxon>Fungi</taxon>
        <taxon>Dikarya</taxon>
        <taxon>Ascomycota</taxon>
        <taxon>Pezizomycotina</taxon>
        <taxon>Dothideomycetes</taxon>
        <taxon>Dothideomycetidae</taxon>
        <taxon>Myriangiales</taxon>
        <taxon>Myriangiaceae</taxon>
        <taxon>Myriangium</taxon>
    </lineage>
</organism>
<dbReference type="InterPro" id="IPR029058">
    <property type="entry name" value="AB_hydrolase_fold"/>
</dbReference>
<accession>A0A9P4IS28</accession>
<dbReference type="Proteomes" id="UP000799439">
    <property type="component" value="Unassembled WGS sequence"/>
</dbReference>
<dbReference type="AlphaFoldDB" id="A0A9P4IS28"/>
<dbReference type="SUPFAM" id="SSF53474">
    <property type="entry name" value="alpha/beta-Hydrolases"/>
    <property type="match status" value="1"/>
</dbReference>
<evidence type="ECO:0000313" key="2">
    <source>
        <dbReference type="Proteomes" id="UP000799439"/>
    </source>
</evidence>
<proteinExistence type="predicted"/>
<comment type="caution">
    <text evidence="1">The sequence shown here is derived from an EMBL/GenBank/DDBJ whole genome shotgun (WGS) entry which is preliminary data.</text>
</comment>
<dbReference type="EMBL" id="ML996092">
    <property type="protein sequence ID" value="KAF2148666.1"/>
    <property type="molecule type" value="Genomic_DNA"/>
</dbReference>
<dbReference type="PANTHER" id="PTHR47381:SF3">
    <property type="entry name" value="ALPHA_BETA-HYDROLASES SUPERFAMILY PROTEIN"/>
    <property type="match status" value="1"/>
</dbReference>
<protein>
    <submittedName>
        <fullName evidence="1">Alpha/beta-hydrolase</fullName>
    </submittedName>
</protein>
<evidence type="ECO:0000313" key="1">
    <source>
        <dbReference type="EMBL" id="KAF2148666.1"/>
    </source>
</evidence>
<sequence length="356" mass="38732">MATPNPMKSGSMAAHPDPAPLTPTTLHIAGILTHVYGLDLLPPSSAVSSVAVLWLLHPRLQTAATMAPVAAAAINAWYARGGDRRTGLIAVAFDQRNHGTRLVDKLANEAWRQGNARHAVDMFSIYHGTSLDLSHILSHLPSYIFPAGTYTITTNLCLGVSLGGHAAWHSLLHDPRITAAVVVIGCPDYVRLMTDRAAKSKLPSWVSSDPPGRSFLGSVDFPRPLVEEVERWDPAGLLLGELDTVTGDEWRHEPSEGERKRLLPVMREKLAGKRVLCLSGGKDKLVPYACSEPFLTWLKRAVGKGGWFEEGGVRVEDVVDPGAGHEYSQMMREEAVRFICEVLSEEQGSGSREAKI</sequence>
<gene>
    <name evidence="1" type="ORF">K461DRAFT_246719</name>
</gene>
<dbReference type="OrthoDB" id="2152248at2759"/>
<name>A0A9P4IS28_9PEZI</name>